<comment type="caution">
    <text evidence="2">The sequence shown here is derived from an EMBL/GenBank/DDBJ whole genome shotgun (WGS) entry which is preliminary data.</text>
</comment>
<accession>A0A955RQE5</accession>
<evidence type="ECO:0008006" key="4">
    <source>
        <dbReference type="Google" id="ProtNLM"/>
    </source>
</evidence>
<organism evidence="2 3">
    <name type="scientific">candidate division WWE3 bacterium</name>
    <dbReference type="NCBI Taxonomy" id="2053526"/>
    <lineage>
        <taxon>Bacteria</taxon>
        <taxon>Katanobacteria</taxon>
    </lineage>
</organism>
<proteinExistence type="predicted"/>
<name>A0A955RQE5_UNCKA</name>
<sequence>MASQLFLLFSSSFLISLVLTPVVIKLSKKLHVVDDPQRPHPGVLHQIPIPRAGGVAMFIAFTVVSIFMTEFSPLLSKIIFSRSIIFFVGVIDDIYELSPYL</sequence>
<feature type="transmembrane region" description="Helical" evidence="1">
    <location>
        <begin position="49"/>
        <end position="67"/>
    </location>
</feature>
<keyword evidence="1" id="KW-1133">Transmembrane helix</keyword>
<evidence type="ECO:0000313" key="3">
    <source>
        <dbReference type="Proteomes" id="UP000701698"/>
    </source>
</evidence>
<keyword evidence="1" id="KW-0812">Transmembrane</keyword>
<gene>
    <name evidence="2" type="ORF">KC571_03435</name>
</gene>
<dbReference type="EMBL" id="JAGQKX010000095">
    <property type="protein sequence ID" value="MCA9390433.1"/>
    <property type="molecule type" value="Genomic_DNA"/>
</dbReference>
<evidence type="ECO:0000313" key="2">
    <source>
        <dbReference type="EMBL" id="MCA9390433.1"/>
    </source>
</evidence>
<dbReference type="Proteomes" id="UP000701698">
    <property type="component" value="Unassembled WGS sequence"/>
</dbReference>
<dbReference type="AlphaFoldDB" id="A0A955RQE5"/>
<evidence type="ECO:0000256" key="1">
    <source>
        <dbReference type="SAM" id="Phobius"/>
    </source>
</evidence>
<reference evidence="2" key="1">
    <citation type="submission" date="2020-04" db="EMBL/GenBank/DDBJ databases">
        <authorList>
            <person name="Zhang T."/>
        </authorList>
    </citation>
    <scope>NUCLEOTIDE SEQUENCE</scope>
    <source>
        <strain evidence="2">HKST-UBA01</strain>
    </source>
</reference>
<protein>
    <recommendedName>
        <fullName evidence="4">Undecaprenyl/decaprenyl-phosphate alpha-N-acetylglucosaminyl 1-phosphate transferase</fullName>
    </recommendedName>
</protein>
<keyword evidence="1" id="KW-0472">Membrane</keyword>
<reference evidence="2" key="2">
    <citation type="journal article" date="2021" name="Microbiome">
        <title>Successional dynamics and alternative stable states in a saline activated sludge microbial community over 9 years.</title>
        <authorList>
            <person name="Wang Y."/>
            <person name="Ye J."/>
            <person name="Ju F."/>
            <person name="Liu L."/>
            <person name="Boyd J.A."/>
            <person name="Deng Y."/>
            <person name="Parks D.H."/>
            <person name="Jiang X."/>
            <person name="Yin X."/>
            <person name="Woodcroft B.J."/>
            <person name="Tyson G.W."/>
            <person name="Hugenholtz P."/>
            <person name="Polz M.F."/>
            <person name="Zhang T."/>
        </authorList>
    </citation>
    <scope>NUCLEOTIDE SEQUENCE</scope>
    <source>
        <strain evidence="2">HKST-UBA01</strain>
    </source>
</reference>